<accession>A0ABP0IGP6</accession>
<proteinExistence type="predicted"/>
<name>A0ABP0IGP6_9DINO</name>
<protein>
    <submittedName>
        <fullName evidence="1">Uncharacterized protein</fullName>
    </submittedName>
</protein>
<evidence type="ECO:0000313" key="1">
    <source>
        <dbReference type="EMBL" id="CAK9000535.1"/>
    </source>
</evidence>
<dbReference type="Proteomes" id="UP001642484">
    <property type="component" value="Unassembled WGS sequence"/>
</dbReference>
<evidence type="ECO:0000313" key="2">
    <source>
        <dbReference type="Proteomes" id="UP001642484"/>
    </source>
</evidence>
<dbReference type="EMBL" id="CAXAMN010002636">
    <property type="protein sequence ID" value="CAK9000535.1"/>
    <property type="molecule type" value="Genomic_DNA"/>
</dbReference>
<dbReference type="Pfam" id="PF13640">
    <property type="entry name" value="2OG-FeII_Oxy_3"/>
    <property type="match status" value="1"/>
</dbReference>
<gene>
    <name evidence="1" type="ORF">CCMP2556_LOCUS6099</name>
</gene>
<dbReference type="Gene3D" id="2.60.120.620">
    <property type="entry name" value="q2cbj1_9rhob like domain"/>
    <property type="match status" value="1"/>
</dbReference>
<comment type="caution">
    <text evidence="1">The sequence shown here is derived from an EMBL/GenBank/DDBJ whole genome shotgun (WGS) entry which is preliminary data.</text>
</comment>
<reference evidence="1 2" key="1">
    <citation type="submission" date="2024-02" db="EMBL/GenBank/DDBJ databases">
        <authorList>
            <person name="Chen Y."/>
            <person name="Shah S."/>
            <person name="Dougan E. K."/>
            <person name="Thang M."/>
            <person name="Chan C."/>
        </authorList>
    </citation>
    <scope>NUCLEOTIDE SEQUENCE [LARGE SCALE GENOMIC DNA]</scope>
</reference>
<sequence>MRFAVDMLPDLVASLRAAVPKLGLAETAPHVKLQLTTGEVGCTPCHYDTSYNDPTSLQLSILIYLSEGWCPEWGGELQLVPFLEPPVLLAPSFDRCVLFLADRWLHRSLPPRGPGVQKHRWLLTAWLDGTRVDAPLWNSSQLAPSLQRLLAPALHRELYLEALRQSLPPYALAREALLREQRQQIEELEKDETLMGLLEGLRELRAQAQAEDADDASKRRRTATEAVRSSAKLRHGPSSGAPNRSSASKCWCKLEFQTAKGLDEATW</sequence>
<keyword evidence="2" id="KW-1185">Reference proteome</keyword>
<dbReference type="InterPro" id="IPR044862">
    <property type="entry name" value="Pro_4_hyd_alph_FE2OG_OXY"/>
</dbReference>
<organism evidence="1 2">
    <name type="scientific">Durusdinium trenchii</name>
    <dbReference type="NCBI Taxonomy" id="1381693"/>
    <lineage>
        <taxon>Eukaryota</taxon>
        <taxon>Sar</taxon>
        <taxon>Alveolata</taxon>
        <taxon>Dinophyceae</taxon>
        <taxon>Suessiales</taxon>
        <taxon>Symbiodiniaceae</taxon>
        <taxon>Durusdinium</taxon>
    </lineage>
</organism>